<feature type="compositionally biased region" description="Polar residues" evidence="1">
    <location>
        <begin position="1419"/>
        <end position="1450"/>
    </location>
</feature>
<feature type="region of interest" description="Disordered" evidence="1">
    <location>
        <begin position="2171"/>
        <end position="2283"/>
    </location>
</feature>
<feature type="compositionally biased region" description="Acidic residues" evidence="1">
    <location>
        <begin position="491"/>
        <end position="500"/>
    </location>
</feature>
<accession>F0VFB0</accession>
<feature type="compositionally biased region" description="Basic and acidic residues" evidence="1">
    <location>
        <begin position="914"/>
        <end position="926"/>
    </location>
</feature>
<dbReference type="VEuPathDB" id="ToxoDB:NCLIV_021930"/>
<dbReference type="RefSeq" id="XP_003882436.1">
    <property type="nucleotide sequence ID" value="XM_003882387.1"/>
</dbReference>
<feature type="region of interest" description="Disordered" evidence="1">
    <location>
        <begin position="721"/>
        <end position="758"/>
    </location>
</feature>
<dbReference type="InParanoid" id="F0VFB0"/>
<feature type="compositionally biased region" description="Basic and acidic residues" evidence="1">
    <location>
        <begin position="2267"/>
        <end position="2282"/>
    </location>
</feature>
<feature type="compositionally biased region" description="Basic and acidic residues" evidence="1">
    <location>
        <begin position="794"/>
        <end position="803"/>
    </location>
</feature>
<feature type="region of interest" description="Disordered" evidence="1">
    <location>
        <begin position="485"/>
        <end position="527"/>
    </location>
</feature>
<feature type="compositionally biased region" description="Low complexity" evidence="1">
    <location>
        <begin position="1821"/>
        <end position="1839"/>
    </location>
</feature>
<dbReference type="EMBL" id="LN714481">
    <property type="protein sequence ID" value="CEL66376.1"/>
    <property type="molecule type" value="Genomic_DNA"/>
</dbReference>
<feature type="compositionally biased region" description="Polar residues" evidence="1">
    <location>
        <begin position="1068"/>
        <end position="1078"/>
    </location>
</feature>
<reference evidence="3" key="4">
    <citation type="journal article" date="2015" name="PLoS ONE">
        <title>Comprehensive Evaluation of Toxoplasma gondii VEG and Neospora caninum LIV Genomes with Tachyzoite Stage Transcriptome and Proteome Defines Novel Transcript Features.</title>
        <authorList>
            <person name="Ramaprasad A."/>
            <person name="Mourier T."/>
            <person name="Naeem R."/>
            <person name="Malas T.B."/>
            <person name="Moussa E."/>
            <person name="Panigrahi A."/>
            <person name="Vermont S.J."/>
            <person name="Otto T.D."/>
            <person name="Wastling J."/>
            <person name="Pain A."/>
        </authorList>
    </citation>
    <scope>NUCLEOTIDE SEQUENCE</scope>
    <source>
        <strain evidence="3">Liverpool</strain>
    </source>
</reference>
<feature type="region of interest" description="Disordered" evidence="1">
    <location>
        <begin position="1139"/>
        <end position="1225"/>
    </location>
</feature>
<feature type="compositionally biased region" description="Basic residues" evidence="1">
    <location>
        <begin position="884"/>
        <end position="893"/>
    </location>
</feature>
<evidence type="ECO:0000313" key="2">
    <source>
        <dbReference type="EMBL" id="CBZ52404.1"/>
    </source>
</evidence>
<feature type="compositionally biased region" description="Polar residues" evidence="1">
    <location>
        <begin position="1385"/>
        <end position="1405"/>
    </location>
</feature>
<feature type="region of interest" description="Disordered" evidence="1">
    <location>
        <begin position="1729"/>
        <end position="1778"/>
    </location>
</feature>
<reference evidence="2" key="1">
    <citation type="submission" date="2011-02" db="EMBL/GenBank/DDBJ databases">
        <authorList>
            <person name="Aslett M."/>
        </authorList>
    </citation>
    <scope>NUCLEOTIDE SEQUENCE</scope>
    <source>
        <strain evidence="2">Liverpool</strain>
    </source>
</reference>
<feature type="compositionally biased region" description="Low complexity" evidence="1">
    <location>
        <begin position="821"/>
        <end position="834"/>
    </location>
</feature>
<feature type="compositionally biased region" description="Acidic residues" evidence="1">
    <location>
        <begin position="1039"/>
        <end position="1049"/>
    </location>
</feature>
<feature type="compositionally biased region" description="Low complexity" evidence="1">
    <location>
        <begin position="2224"/>
        <end position="2251"/>
    </location>
</feature>
<feature type="compositionally biased region" description="Polar residues" evidence="1">
    <location>
        <begin position="673"/>
        <end position="692"/>
    </location>
</feature>
<feature type="region of interest" description="Disordered" evidence="1">
    <location>
        <begin position="1365"/>
        <end position="1450"/>
    </location>
</feature>
<evidence type="ECO:0000256" key="1">
    <source>
        <dbReference type="SAM" id="MobiDB-lite"/>
    </source>
</evidence>
<feature type="region of interest" description="Disordered" evidence="1">
    <location>
        <begin position="2298"/>
        <end position="2383"/>
    </location>
</feature>
<feature type="region of interest" description="Disordered" evidence="1">
    <location>
        <begin position="661"/>
        <end position="692"/>
    </location>
</feature>
<protein>
    <submittedName>
        <fullName evidence="2">Uncharacterized protein</fullName>
    </submittedName>
</protein>
<feature type="compositionally biased region" description="Polar residues" evidence="1">
    <location>
        <begin position="726"/>
        <end position="738"/>
    </location>
</feature>
<feature type="compositionally biased region" description="Basic and acidic residues" evidence="1">
    <location>
        <begin position="2298"/>
        <end position="2323"/>
    </location>
</feature>
<feature type="compositionally biased region" description="Basic and acidic residues" evidence="1">
    <location>
        <begin position="1841"/>
        <end position="1868"/>
    </location>
</feature>
<dbReference type="EMBL" id="FR823388">
    <property type="protein sequence ID" value="CBZ52404.1"/>
    <property type="molecule type" value="Genomic_DNA"/>
</dbReference>
<dbReference type="Proteomes" id="UP000007494">
    <property type="component" value="Chromosome VIIa"/>
</dbReference>
<sequence>MRRSRTSTWVRDPDCVCSRAPGYRSPTRISSARASTRFSHCDSALMLDQDGEGETEGAALDANENPVVQYIPFGRTRTNGDHGVSHRLSSDEISRGGYLLPELRVPISDQKRPTSSILLPVDPIPLSASSHPVPLQTRRGSRNQTISVRVRPEWGKDKPRVYAEPESTSGFPPRKRVAHRISLPLSRDVFAGTDDGDDQIMYLPVRRSTTRQLRFCSVPVAPASLKSALRRFASRPHAAENPSDVHCRRVSRGDHGGGLASGRGTLVSAVPTAFGDASGWYTDDEACVFEHHPMRQGVLGRRSCHNLGALPACRASGVLRCDEEIGVLSGNQRIRERASIARRSTKGVSTMRRPSTNLVVRSRPGAVSRDVGDGDDYVPLDVSVGSTTASTAIYGTGDESSWATSRRFLGEGNYDNELQIPYVYVPAYVSSVCGNKSAVRGSLNHSPASGGVTGRKSVVSGTGAGQTCSAMRVSRPLFAARNSSVITSDANESEPEDEASVEYGPRLTTPGDSIRRSLRTHPSSASRTELATIPVAEDPLVFVEESSRAETTVPSKRVDSRLTTQLDAGMLTGRSIAVDGRAVSQVPSMRLQPHVSDEQLDDIVLIPVRRSVSRCEVDEPAEVQAGDSKHNDEEEFWEDGNQRVPAVNDSIVHVPVQYLSSDPPVTLADSRRPSSANTRRTSSVPAAVNGSSIPFGSASQLRHCSHAAGEDCEETGVENDFHSRRSFPSQLSCNTETGTFRRRRTCRKSSSECSSAKEPLATDAAQILKIFDDGKRFSSDVSPLSKAAPRRGLRAPEGHERPGSRASKRPSQRVPSQVFAARQSGCGQRRSSARSARDVRAVLPSSTSAGEAPQCHRGQLQGAELSEEEATFDYGESGVAERHRQTRVARRSTMRGAPPEAVGAVTGSSVVAAKDAEGPETLRFEADVEAEEDGEEEEDGQEEEDGEEESSETLVPRRSARLSRWERGRVTAGASAPLDQYRLRSSQTSGARKTMRFAPDGEGEGFLEQFRRKEGSRTAAMQGSLGGKLPNQETLFSDSDQEEPDEDGEGSLPPANADDFADGEVASTYDSMSSSQTAAEDDDEVIFVPLRRRTRRHTKSSTHRHDSSRVRGSGSLPSTGKGSSVCCRGFLCCGVPEVPAETQRPSPLRSLTAPPHQKDATEMKGKNPLRLSTTQKGRGQSGVIKEVAPRRLSSDRKTTLQLPAVQETQKLSKGKGGKAEGPPPASSCHALRFVHPHARVPAASQGPTIARRDTRNRGLSLQGGHKSFTTSRASRLPISAKGAPVKPDIRCRCVDTCVERSLYIVTKSMNPFVSSPDVRPGDIAELAWSLFGSSGRCSQVRCVFSVTASPELFVRSVATSPIPPVEDSFSQISSATSSADSQSTRNGMSGSSGLSTRTSQVNMLSRGTIHATPPRPRTAVSSPGDSSSTRLVSSINVSDPGSVRSSVTESLNTCRATDGFPRTKPETGSVLENCPLGAERARRPSPGCYSPMREPPSAPLKPPTAARASLPLADALESGDPCDASERRRFTGVEQEVDMREAAGCVRRSASLLLSAEAPSHASKVSSATCGPPPLRASVVPLLLERNPREEHESSRFAYKQEEGFSRVSRESSSNPVRATHTGCLGGIRSWGHLRKAGRAGFPLSSRSYHSSLISRYSRRFPVLGSAGTLCGCSTALSGASTARQPSSDYGFESRFSLSSCCIDRPTWRYHPADESLFAGATWAWAGGDPQDDSGAQWQPGGSRRNDERDHRSPANDAARENATRTRGRDNHSRCLSAQQWQPCGSGVTSVRGVAAEAVAASFCAAARAEGGYRGEPCLFPRSPSSRSSGRGAGTSTTRDAWSREGKTENRPYCEPAGGREARERNASAEEPECARGSIAADATVDNSLAIGVSGETQTKESGESVEERGKTECGWGHWWSSPKSRGSATRLDRCTHSLSPRRRFVGSTHSRVERPRSGVSRIASLVSSLGGQRSSPLSRGASFRSGAVKTSLKSAAAFWMRSDQTRSDGAPASQGPLNAWESLSSSVSALSVSSVPEACCVSDESSQAERRHLPVAEHIRLTAVRVCVVCVYVTRRSFPLPPDGAKRVAALAPPSSRSLDGFTLFLDRVKTRKQTPPHHPSATYNSSLRQTVQRALHNLRQRRANTSSSLRCSCDEADGSIGRDYRVYSGSSDCEECRTPKSTTVDLKGRHGGRANDGGERTSYISPLTAAGRNASDPPTPSASPSRSSASSPSSFCSCSSRTSDASSSSHVGMKGNSPTDSSAPARRDSDTDADGRRKDDEAEIVTAILHRLKEKKEICEEQSERNSTKRDSSESRGDTPERLQPGGSEHLPSQASTARREGALRKRSPSRESIPYDEGKNTVSEGESGRVPAAQQEGKFPLQVNRWPGDTSVCALAAARKLKQQRDMAAKDAVQADPPKASPTALRTKRHVLLRLVIEDCRSAPV</sequence>
<name>F0VFB0_NEOCL</name>
<dbReference type="eggNOG" id="ENOG502QZ4R">
    <property type="taxonomic scope" value="Eukaryota"/>
</dbReference>
<reference evidence="4" key="3">
    <citation type="journal article" date="2012" name="PLoS Pathog.">
        <title>Comparative genomics of the apicomplexan parasites Toxoplasma gondii and Neospora caninum: Coccidia differing in host range and transmission strategy.</title>
        <authorList>
            <person name="Reid A.J."/>
            <person name="Vermont S.J."/>
            <person name="Cotton J.A."/>
            <person name="Harris D."/>
            <person name="Hill-Cawthorne G.A."/>
            <person name="Konen-Waisman S."/>
            <person name="Latham S.M."/>
            <person name="Mourier T."/>
            <person name="Norton R."/>
            <person name="Quail M.A."/>
            <person name="Sanders M."/>
            <person name="Shanmugam D."/>
            <person name="Sohal A."/>
            <person name="Wasmuth J.D."/>
            <person name="Brunk B."/>
            <person name="Grigg M.E."/>
            <person name="Howard J.C."/>
            <person name="Parkinson J."/>
            <person name="Roos D.S."/>
            <person name="Trees A.J."/>
            <person name="Berriman M."/>
            <person name="Pain A."/>
            <person name="Wastling J.M."/>
        </authorList>
    </citation>
    <scope>NUCLEOTIDE SEQUENCE [LARGE SCALE GENOMIC DNA]</scope>
    <source>
        <strain evidence="4">Liverpool</strain>
    </source>
</reference>
<feature type="compositionally biased region" description="Basic and acidic residues" evidence="1">
    <location>
        <begin position="1156"/>
        <end position="1165"/>
    </location>
</feature>
<feature type="region of interest" description="Disordered" evidence="1">
    <location>
        <begin position="1815"/>
        <end position="1874"/>
    </location>
</feature>
<proteinExistence type="predicted"/>
<feature type="compositionally biased region" description="Pro residues" evidence="1">
    <location>
        <begin position="1493"/>
        <end position="1502"/>
    </location>
</feature>
<gene>
    <name evidence="3" type="ORF">BN1204_021930</name>
    <name evidence="2" type="ORF">NCLIV_021930</name>
</gene>
<feature type="compositionally biased region" description="Basic residues" evidence="1">
    <location>
        <begin position="1090"/>
        <end position="1102"/>
    </location>
</feature>
<feature type="compositionally biased region" description="Low complexity" evidence="1">
    <location>
        <begin position="901"/>
        <end position="913"/>
    </location>
</feature>
<feature type="compositionally biased region" description="Low complexity" evidence="1">
    <location>
        <begin position="1367"/>
        <end position="1384"/>
    </location>
</feature>
<dbReference type="GeneID" id="13444405"/>
<evidence type="ECO:0000313" key="3">
    <source>
        <dbReference type="EMBL" id="CEL66376.1"/>
    </source>
</evidence>
<feature type="compositionally biased region" description="Basic and acidic residues" evidence="1">
    <location>
        <begin position="1187"/>
        <end position="1198"/>
    </location>
</feature>
<feature type="region of interest" description="Disordered" evidence="1">
    <location>
        <begin position="1239"/>
        <end position="1274"/>
    </location>
</feature>
<reference evidence="2" key="2">
    <citation type="submission" date="2011-03" db="EMBL/GenBank/DDBJ databases">
        <title>Comparative genomics and transcriptomics of Neospora caninum and Toxoplasma gondii.</title>
        <authorList>
            <person name="Reid A.J."/>
            <person name="Sohal A."/>
            <person name="Harris D."/>
            <person name="Quail M."/>
            <person name="Sanders M."/>
            <person name="Berriman M."/>
            <person name="Wastling J.M."/>
            <person name="Pain A."/>
        </authorList>
    </citation>
    <scope>NUCLEOTIDE SEQUENCE</scope>
    <source>
        <strain evidence="2">Liverpool</strain>
    </source>
</reference>
<feature type="compositionally biased region" description="Acidic residues" evidence="1">
    <location>
        <begin position="927"/>
        <end position="951"/>
    </location>
</feature>
<feature type="region of interest" description="Disordered" evidence="1">
    <location>
        <begin position="778"/>
        <end position="1123"/>
    </location>
</feature>
<evidence type="ECO:0000313" key="4">
    <source>
        <dbReference type="Proteomes" id="UP000007494"/>
    </source>
</evidence>
<keyword evidence="4" id="KW-1185">Reference proteome</keyword>
<dbReference type="OrthoDB" id="10424683at2759"/>
<feature type="compositionally biased region" description="Basic and acidic residues" evidence="1">
    <location>
        <begin position="1744"/>
        <end position="1773"/>
    </location>
</feature>
<organism evidence="2 4">
    <name type="scientific">Neospora caninum (strain Liverpool)</name>
    <dbReference type="NCBI Taxonomy" id="572307"/>
    <lineage>
        <taxon>Eukaryota</taxon>
        <taxon>Sar</taxon>
        <taxon>Alveolata</taxon>
        <taxon>Apicomplexa</taxon>
        <taxon>Conoidasida</taxon>
        <taxon>Coccidia</taxon>
        <taxon>Eucoccidiorida</taxon>
        <taxon>Eimeriorina</taxon>
        <taxon>Sarcocystidae</taxon>
        <taxon>Neospora</taxon>
    </lineage>
</organism>
<feature type="region of interest" description="Disordered" evidence="1">
    <location>
        <begin position="1478"/>
        <end position="1505"/>
    </location>
</feature>